<dbReference type="GO" id="GO:0005975">
    <property type="term" value="P:carbohydrate metabolic process"/>
    <property type="evidence" value="ECO:0007669"/>
    <property type="project" value="InterPro"/>
</dbReference>
<dbReference type="AlphaFoldDB" id="A0A9P5SBK1"/>
<dbReference type="InterPro" id="IPR012341">
    <property type="entry name" value="6hp_glycosidase-like_sf"/>
</dbReference>
<comment type="caution">
    <text evidence="1">The sequence shown here is derived from an EMBL/GenBank/DDBJ whole genome shotgun (WGS) entry which is preliminary data.</text>
</comment>
<feature type="non-terminal residue" evidence="1">
    <location>
        <position position="157"/>
    </location>
</feature>
<protein>
    <submittedName>
        <fullName evidence="1">Uncharacterized protein</fullName>
    </submittedName>
</protein>
<evidence type="ECO:0000313" key="1">
    <source>
        <dbReference type="EMBL" id="KAF9319151.1"/>
    </source>
</evidence>
<evidence type="ECO:0000313" key="2">
    <source>
        <dbReference type="Proteomes" id="UP000696485"/>
    </source>
</evidence>
<dbReference type="InterPro" id="IPR008928">
    <property type="entry name" value="6-hairpin_glycosidase_sf"/>
</dbReference>
<keyword evidence="2" id="KW-1185">Reference proteome</keyword>
<reference evidence="1" key="1">
    <citation type="journal article" date="2020" name="Fungal Divers.">
        <title>Resolving the Mortierellaceae phylogeny through synthesis of multi-gene phylogenetics and phylogenomics.</title>
        <authorList>
            <person name="Vandepol N."/>
            <person name="Liber J."/>
            <person name="Desiro A."/>
            <person name="Na H."/>
            <person name="Kennedy M."/>
            <person name="Barry K."/>
            <person name="Grigoriev I.V."/>
            <person name="Miller A.N."/>
            <person name="O'Donnell K."/>
            <person name="Stajich J.E."/>
            <person name="Bonito G."/>
        </authorList>
    </citation>
    <scope>NUCLEOTIDE SEQUENCE</scope>
    <source>
        <strain evidence="1">NVP1</strain>
    </source>
</reference>
<dbReference type="Gene3D" id="1.50.10.10">
    <property type="match status" value="2"/>
</dbReference>
<name>A0A9P5SBK1_9FUNG</name>
<dbReference type="SUPFAM" id="SSF48208">
    <property type="entry name" value="Six-hairpin glycosidases"/>
    <property type="match status" value="1"/>
</dbReference>
<dbReference type="EMBL" id="JAAAUY010001782">
    <property type="protein sequence ID" value="KAF9319151.1"/>
    <property type="molecule type" value="Genomic_DNA"/>
</dbReference>
<proteinExistence type="predicted"/>
<accession>A0A9P5SBK1</accession>
<gene>
    <name evidence="1" type="ORF">BG006_003042</name>
</gene>
<organism evidence="1 2">
    <name type="scientific">Podila minutissima</name>
    <dbReference type="NCBI Taxonomy" id="64525"/>
    <lineage>
        <taxon>Eukaryota</taxon>
        <taxon>Fungi</taxon>
        <taxon>Fungi incertae sedis</taxon>
        <taxon>Mucoromycota</taxon>
        <taxon>Mortierellomycotina</taxon>
        <taxon>Mortierellomycetes</taxon>
        <taxon>Mortierellales</taxon>
        <taxon>Mortierellaceae</taxon>
        <taxon>Podila</taxon>
    </lineage>
</organism>
<dbReference type="GO" id="GO:0003824">
    <property type="term" value="F:catalytic activity"/>
    <property type="evidence" value="ECO:0007669"/>
    <property type="project" value="UniProtKB-ARBA"/>
</dbReference>
<dbReference type="Proteomes" id="UP000696485">
    <property type="component" value="Unassembled WGS sequence"/>
</dbReference>
<sequence length="157" mass="18305">AIWDHEFNHKTFMPLLGDWSEEDKKFLYVTRPSDFILSAFATFQIEDTERWRLAAYYLLTHDERVKPIMKAQAKFFASLKQINAGYKLNGKRIGDRNYSDKAFTAPASLAMWALQHPALGRVLKQMRDLESDKSYYGDSIQMLCLLQARNPRGYDTK</sequence>